<sequence>MRNAPHSSSRPWWILDSYLEHDMKASDRWDDVVKWWSDELSQNQYDGIIGLSQGSAMTALLISMLNHPERVPSFHPQKTQPIKFAILCSGFISNYEPHKQIYGIPESLPTLHTVDMNDYVVPAQRTFDLQKLCNNSRMVRHNEGHSIPIRSDWPDLMKDFIVEACQLTGQ</sequence>
<keyword evidence="4" id="KW-1185">Reference proteome</keyword>
<name>A0A0C3EMG8_PILCF</name>
<dbReference type="AlphaFoldDB" id="A0A0C3EMG8"/>
<evidence type="ECO:0000313" key="3">
    <source>
        <dbReference type="EMBL" id="KIM73775.1"/>
    </source>
</evidence>
<keyword evidence="1" id="KW-0378">Hydrolase</keyword>
<dbReference type="InterPro" id="IPR005645">
    <property type="entry name" value="FSH-like_dom"/>
</dbReference>
<dbReference type="InParanoid" id="A0A0C3EMG8"/>
<dbReference type="InterPro" id="IPR050593">
    <property type="entry name" value="LovG"/>
</dbReference>
<dbReference type="Pfam" id="PF03959">
    <property type="entry name" value="FSH1"/>
    <property type="match status" value="1"/>
</dbReference>
<dbReference type="EMBL" id="KN833074">
    <property type="protein sequence ID" value="KIM73775.1"/>
    <property type="molecule type" value="Genomic_DNA"/>
</dbReference>
<accession>A0A0C3EMG8</accession>
<reference evidence="3 4" key="1">
    <citation type="submission" date="2014-04" db="EMBL/GenBank/DDBJ databases">
        <authorList>
            <consortium name="DOE Joint Genome Institute"/>
            <person name="Kuo A."/>
            <person name="Tarkka M."/>
            <person name="Buscot F."/>
            <person name="Kohler A."/>
            <person name="Nagy L.G."/>
            <person name="Floudas D."/>
            <person name="Copeland A."/>
            <person name="Barry K.W."/>
            <person name="Cichocki N."/>
            <person name="Veneault-Fourrey C."/>
            <person name="LaButti K."/>
            <person name="Lindquist E.A."/>
            <person name="Lipzen A."/>
            <person name="Lundell T."/>
            <person name="Morin E."/>
            <person name="Murat C."/>
            <person name="Sun H."/>
            <person name="Tunlid A."/>
            <person name="Henrissat B."/>
            <person name="Grigoriev I.V."/>
            <person name="Hibbett D.S."/>
            <person name="Martin F."/>
            <person name="Nordberg H.P."/>
            <person name="Cantor M.N."/>
            <person name="Hua S.X."/>
        </authorList>
    </citation>
    <scope>NUCLEOTIDE SEQUENCE [LARGE SCALE GENOMIC DNA]</scope>
    <source>
        <strain evidence="3 4">F 1598</strain>
    </source>
</reference>
<dbReference type="SUPFAM" id="SSF53474">
    <property type="entry name" value="alpha/beta-Hydrolases"/>
    <property type="match status" value="1"/>
</dbReference>
<dbReference type="PANTHER" id="PTHR48070:SF6">
    <property type="entry name" value="ESTERASE OVCA2"/>
    <property type="match status" value="1"/>
</dbReference>
<dbReference type="STRING" id="765440.A0A0C3EMG8"/>
<gene>
    <name evidence="3" type="ORF">PILCRDRAFT_828826</name>
</gene>
<dbReference type="PANTHER" id="PTHR48070">
    <property type="entry name" value="ESTERASE OVCA2"/>
    <property type="match status" value="1"/>
</dbReference>
<protein>
    <recommendedName>
        <fullName evidence="2">Serine hydrolase domain-containing protein</fullName>
    </recommendedName>
</protein>
<evidence type="ECO:0000256" key="1">
    <source>
        <dbReference type="ARBA" id="ARBA00022801"/>
    </source>
</evidence>
<dbReference type="GO" id="GO:0005634">
    <property type="term" value="C:nucleus"/>
    <property type="evidence" value="ECO:0007669"/>
    <property type="project" value="TreeGrafter"/>
</dbReference>
<dbReference type="Proteomes" id="UP000054166">
    <property type="component" value="Unassembled WGS sequence"/>
</dbReference>
<dbReference type="OrthoDB" id="2094269at2759"/>
<dbReference type="Gene3D" id="3.40.50.1820">
    <property type="entry name" value="alpha/beta hydrolase"/>
    <property type="match status" value="1"/>
</dbReference>
<proteinExistence type="predicted"/>
<dbReference type="GO" id="GO:0005737">
    <property type="term" value="C:cytoplasm"/>
    <property type="evidence" value="ECO:0007669"/>
    <property type="project" value="TreeGrafter"/>
</dbReference>
<dbReference type="InterPro" id="IPR029058">
    <property type="entry name" value="AB_hydrolase_fold"/>
</dbReference>
<dbReference type="HOGENOM" id="CLU_1571241_0_0_1"/>
<evidence type="ECO:0000259" key="2">
    <source>
        <dbReference type="Pfam" id="PF03959"/>
    </source>
</evidence>
<reference evidence="4" key="2">
    <citation type="submission" date="2015-01" db="EMBL/GenBank/DDBJ databases">
        <title>Evolutionary Origins and Diversification of the Mycorrhizal Mutualists.</title>
        <authorList>
            <consortium name="DOE Joint Genome Institute"/>
            <consortium name="Mycorrhizal Genomics Consortium"/>
            <person name="Kohler A."/>
            <person name="Kuo A."/>
            <person name="Nagy L.G."/>
            <person name="Floudas D."/>
            <person name="Copeland A."/>
            <person name="Barry K.W."/>
            <person name="Cichocki N."/>
            <person name="Veneault-Fourrey C."/>
            <person name="LaButti K."/>
            <person name="Lindquist E.A."/>
            <person name="Lipzen A."/>
            <person name="Lundell T."/>
            <person name="Morin E."/>
            <person name="Murat C."/>
            <person name="Riley R."/>
            <person name="Ohm R."/>
            <person name="Sun H."/>
            <person name="Tunlid A."/>
            <person name="Henrissat B."/>
            <person name="Grigoriev I.V."/>
            <person name="Hibbett D.S."/>
            <person name="Martin F."/>
        </authorList>
    </citation>
    <scope>NUCLEOTIDE SEQUENCE [LARGE SCALE GENOMIC DNA]</scope>
    <source>
        <strain evidence="4">F 1598</strain>
    </source>
</reference>
<dbReference type="GO" id="GO:0016787">
    <property type="term" value="F:hydrolase activity"/>
    <property type="evidence" value="ECO:0007669"/>
    <property type="project" value="UniProtKB-KW"/>
</dbReference>
<feature type="domain" description="Serine hydrolase" evidence="2">
    <location>
        <begin position="7"/>
        <end position="153"/>
    </location>
</feature>
<evidence type="ECO:0000313" key="4">
    <source>
        <dbReference type="Proteomes" id="UP000054166"/>
    </source>
</evidence>
<organism evidence="3 4">
    <name type="scientific">Piloderma croceum (strain F 1598)</name>
    <dbReference type="NCBI Taxonomy" id="765440"/>
    <lineage>
        <taxon>Eukaryota</taxon>
        <taxon>Fungi</taxon>
        <taxon>Dikarya</taxon>
        <taxon>Basidiomycota</taxon>
        <taxon>Agaricomycotina</taxon>
        <taxon>Agaricomycetes</taxon>
        <taxon>Agaricomycetidae</taxon>
        <taxon>Atheliales</taxon>
        <taxon>Atheliaceae</taxon>
        <taxon>Piloderma</taxon>
    </lineage>
</organism>